<dbReference type="EMBL" id="QGNA01000002">
    <property type="protein sequence ID" value="PWS37143.1"/>
    <property type="molecule type" value="Genomic_DNA"/>
</dbReference>
<evidence type="ECO:0000313" key="2">
    <source>
        <dbReference type="Proteomes" id="UP000245765"/>
    </source>
</evidence>
<sequence>MERRLTYEREMDAFLGFTLGAATVRPPYSGAKRPSAVWMPSRTSAARATARLVVFTAVCRWMILLIA</sequence>
<comment type="caution">
    <text evidence="1">The sequence shown here is derived from an EMBL/GenBank/DDBJ whole genome shotgun (WGS) entry which is preliminary data.</text>
</comment>
<name>A0A317FF22_9PROT</name>
<evidence type="ECO:0000313" key="1">
    <source>
        <dbReference type="EMBL" id="PWS37143.1"/>
    </source>
</evidence>
<dbReference type="Proteomes" id="UP000245765">
    <property type="component" value="Unassembled WGS sequence"/>
</dbReference>
<accession>A0A317FF22</accession>
<keyword evidence="2" id="KW-1185">Reference proteome</keyword>
<dbReference type="AlphaFoldDB" id="A0A317FF22"/>
<protein>
    <submittedName>
        <fullName evidence="1">Uncharacterized protein</fullName>
    </submittedName>
</protein>
<reference evidence="2" key="1">
    <citation type="submission" date="2018-05" db="EMBL/GenBank/DDBJ databases">
        <authorList>
            <person name="Du Z."/>
            <person name="Wang X."/>
        </authorList>
    </citation>
    <scope>NUCLEOTIDE SEQUENCE [LARGE SCALE GENOMIC DNA]</scope>
    <source>
        <strain evidence="2">CQN31</strain>
    </source>
</reference>
<gene>
    <name evidence="1" type="ORF">DFH01_09760</name>
</gene>
<proteinExistence type="predicted"/>
<organism evidence="1 2">
    <name type="scientific">Falsiroseomonas bella</name>
    <dbReference type="NCBI Taxonomy" id="2184016"/>
    <lineage>
        <taxon>Bacteria</taxon>
        <taxon>Pseudomonadati</taxon>
        <taxon>Pseudomonadota</taxon>
        <taxon>Alphaproteobacteria</taxon>
        <taxon>Acetobacterales</taxon>
        <taxon>Roseomonadaceae</taxon>
        <taxon>Falsiroseomonas</taxon>
    </lineage>
</organism>